<dbReference type="EMBL" id="JBHILM010000049">
    <property type="protein sequence ID" value="MFB5684860.1"/>
    <property type="molecule type" value="Genomic_DNA"/>
</dbReference>
<evidence type="ECO:0000313" key="3">
    <source>
        <dbReference type="Proteomes" id="UP001580407"/>
    </source>
</evidence>
<gene>
    <name evidence="2" type="ORF">ACE3NQ_28525</name>
</gene>
<dbReference type="RefSeq" id="WP_375528524.1">
    <property type="nucleotide sequence ID" value="NZ_JBHILM010000049.1"/>
</dbReference>
<sequence length="166" mass="19205">MKKNILIILSVLTFGLLCYVFYSGYMYTNTYYKHEHIKGVVVELSDNRPGIGSTTQSIISTDEQEIAEVIRLLHERTVIKLFPDIGPVKVYTKDYFDVRIEFISDTDLTLEYRIDSLGHVEVKKGFGNKASNTMILGGSSKQWFNEAKDLFEDKKQNSLWSYRKQE</sequence>
<evidence type="ECO:0000256" key="1">
    <source>
        <dbReference type="SAM" id="Phobius"/>
    </source>
</evidence>
<comment type="caution">
    <text evidence="2">The sequence shown here is derived from an EMBL/GenBank/DDBJ whole genome shotgun (WGS) entry which is preliminary data.</text>
</comment>
<keyword evidence="3" id="KW-1185">Reference proteome</keyword>
<reference evidence="2 3" key="1">
    <citation type="submission" date="2024-09" db="EMBL/GenBank/DDBJ databases">
        <authorList>
            <person name="Ruan L."/>
        </authorList>
    </citation>
    <scope>NUCLEOTIDE SEQUENCE [LARGE SCALE GENOMIC DNA]</scope>
    <source>
        <strain evidence="2 3">D33</strain>
    </source>
</reference>
<protein>
    <recommendedName>
        <fullName evidence="4">DUF4825 domain-containing protein</fullName>
    </recommendedName>
</protein>
<accession>A0ABV5BGL9</accession>
<keyword evidence="1" id="KW-0472">Membrane</keyword>
<organism evidence="2 3">
    <name type="scientific">Paenibacillus terreus</name>
    <dbReference type="NCBI Taxonomy" id="1387834"/>
    <lineage>
        <taxon>Bacteria</taxon>
        <taxon>Bacillati</taxon>
        <taxon>Bacillota</taxon>
        <taxon>Bacilli</taxon>
        <taxon>Bacillales</taxon>
        <taxon>Paenibacillaceae</taxon>
        <taxon>Paenibacillus</taxon>
    </lineage>
</organism>
<evidence type="ECO:0000313" key="2">
    <source>
        <dbReference type="EMBL" id="MFB5684860.1"/>
    </source>
</evidence>
<name>A0ABV5BGL9_9BACL</name>
<keyword evidence="1" id="KW-0812">Transmembrane</keyword>
<evidence type="ECO:0008006" key="4">
    <source>
        <dbReference type="Google" id="ProtNLM"/>
    </source>
</evidence>
<dbReference type="Proteomes" id="UP001580407">
    <property type="component" value="Unassembled WGS sequence"/>
</dbReference>
<feature type="transmembrane region" description="Helical" evidence="1">
    <location>
        <begin position="6"/>
        <end position="28"/>
    </location>
</feature>
<keyword evidence="1" id="KW-1133">Transmembrane helix</keyword>
<proteinExistence type="predicted"/>